<reference evidence="3" key="1">
    <citation type="journal article" date="2014" name="Proc. Natl. Acad. Sci. U.S.A.">
        <title>Extensive sampling of basidiomycete genomes demonstrates inadequacy of the white-rot/brown-rot paradigm for wood decay fungi.</title>
        <authorList>
            <person name="Riley R."/>
            <person name="Salamov A.A."/>
            <person name="Brown D.W."/>
            <person name="Nagy L.G."/>
            <person name="Floudas D."/>
            <person name="Held B.W."/>
            <person name="Levasseur A."/>
            <person name="Lombard V."/>
            <person name="Morin E."/>
            <person name="Otillar R."/>
            <person name="Lindquist E.A."/>
            <person name="Sun H."/>
            <person name="LaButti K.M."/>
            <person name="Schmutz J."/>
            <person name="Jabbour D."/>
            <person name="Luo H."/>
            <person name="Baker S.E."/>
            <person name="Pisabarro A.G."/>
            <person name="Walton J.D."/>
            <person name="Blanchette R.A."/>
            <person name="Henrissat B."/>
            <person name="Martin F."/>
            <person name="Cullen D."/>
            <person name="Hibbett D.S."/>
            <person name="Grigoriev I.V."/>
        </authorList>
    </citation>
    <scope>NUCLEOTIDE SEQUENCE [LARGE SCALE GENOMIC DNA]</scope>
    <source>
        <strain evidence="3">PC15</strain>
    </source>
</reference>
<sequence>MSRIFEGASITNFSGRNIGHSVVDNSQNDTHSNEDTVTFNNCSNDSMQVSKQYRGASGGSTYNENHGSGTFNQANGSQHVHAAAPAVAPGKPSEQEIAQFFQMLLQLAGAGATPGPSPPAQPHLSHQQHIDEAAPPRNKRNNPFLNSVATALPRGGNSQAKQQEEWDRLFSSEDDQVCHDEDEIGGSQAWLGRDRPL</sequence>
<protein>
    <submittedName>
        <fullName evidence="2">Uncharacterized protein</fullName>
    </submittedName>
</protein>
<evidence type="ECO:0000313" key="2">
    <source>
        <dbReference type="EMBL" id="KDQ23109.1"/>
    </source>
</evidence>
<feature type="compositionally biased region" description="Polar residues" evidence="1">
    <location>
        <begin position="23"/>
        <end position="51"/>
    </location>
</feature>
<feature type="compositionally biased region" description="Basic and acidic residues" evidence="1">
    <location>
        <begin position="162"/>
        <end position="179"/>
    </location>
</feature>
<dbReference type="InParanoid" id="A0A067N5I3"/>
<accession>A0A067N5I3</accession>
<dbReference type="EMBL" id="KL198013">
    <property type="protein sequence ID" value="KDQ23109.1"/>
    <property type="molecule type" value="Genomic_DNA"/>
</dbReference>
<dbReference type="Proteomes" id="UP000027073">
    <property type="component" value="Unassembled WGS sequence"/>
</dbReference>
<proteinExistence type="predicted"/>
<feature type="compositionally biased region" description="Low complexity" evidence="1">
    <location>
        <begin position="79"/>
        <end position="89"/>
    </location>
</feature>
<organism evidence="2 3">
    <name type="scientific">Pleurotus ostreatus (strain PC15)</name>
    <name type="common">Oyster mushroom</name>
    <dbReference type="NCBI Taxonomy" id="1137138"/>
    <lineage>
        <taxon>Eukaryota</taxon>
        <taxon>Fungi</taxon>
        <taxon>Dikarya</taxon>
        <taxon>Basidiomycota</taxon>
        <taxon>Agaricomycotina</taxon>
        <taxon>Agaricomycetes</taxon>
        <taxon>Agaricomycetidae</taxon>
        <taxon>Agaricales</taxon>
        <taxon>Pleurotineae</taxon>
        <taxon>Pleurotaceae</taxon>
        <taxon>Pleurotus</taxon>
    </lineage>
</organism>
<feature type="compositionally biased region" description="Polar residues" evidence="1">
    <location>
        <begin position="59"/>
        <end position="78"/>
    </location>
</feature>
<gene>
    <name evidence="2" type="ORF">PLEOSDRAFT_1114293</name>
</gene>
<feature type="region of interest" description="Disordered" evidence="1">
    <location>
        <begin position="109"/>
        <end position="197"/>
    </location>
</feature>
<dbReference type="VEuPathDB" id="FungiDB:PLEOSDRAFT_1114293"/>
<feature type="region of interest" description="Disordered" evidence="1">
    <location>
        <begin position="16"/>
        <end position="89"/>
    </location>
</feature>
<evidence type="ECO:0000256" key="1">
    <source>
        <dbReference type="SAM" id="MobiDB-lite"/>
    </source>
</evidence>
<dbReference type="HOGENOM" id="CLU_1384676_0_0_1"/>
<name>A0A067N5I3_PLEO1</name>
<dbReference type="AlphaFoldDB" id="A0A067N5I3"/>
<evidence type="ECO:0000313" key="3">
    <source>
        <dbReference type="Proteomes" id="UP000027073"/>
    </source>
</evidence>